<reference evidence="4" key="1">
    <citation type="submission" date="2017-06" db="EMBL/GenBank/DDBJ databases">
        <title>FDA dAtabase for Regulatory Grade micrObial Sequences (FDA-ARGOS): Supporting development and validation of Infectious Disease Dx tests.</title>
        <authorList>
            <person name="Minogue T."/>
            <person name="Wolcott M."/>
            <person name="Wasieloski L."/>
            <person name="Aguilar W."/>
            <person name="Moore D."/>
            <person name="Tallon L."/>
            <person name="Sadzewicz L."/>
            <person name="Sengamalay N."/>
            <person name="Ott S."/>
            <person name="Godinez A."/>
            <person name="Nagaraj S."/>
            <person name="Nadendla S."/>
            <person name="Geyer C."/>
            <person name="Sichtig H."/>
        </authorList>
    </citation>
    <scope>NUCLEOTIDE SEQUENCE [LARGE SCALE GENOMIC DNA]</scope>
    <source>
        <strain evidence="4">FDAARGOS_289</strain>
    </source>
</reference>
<feature type="transmembrane region" description="Helical" evidence="1">
    <location>
        <begin position="105"/>
        <end position="123"/>
    </location>
</feature>
<feature type="transmembrane region" description="Helical" evidence="1">
    <location>
        <begin position="159"/>
        <end position="177"/>
    </location>
</feature>
<feature type="transmembrane region" description="Helical" evidence="1">
    <location>
        <begin position="458"/>
        <end position="483"/>
    </location>
</feature>
<dbReference type="InterPro" id="IPR009339">
    <property type="entry name" value="DUF998"/>
</dbReference>
<feature type="transmembrane region" description="Helical" evidence="1">
    <location>
        <begin position="198"/>
        <end position="216"/>
    </location>
</feature>
<evidence type="ECO:0000313" key="4">
    <source>
        <dbReference type="Proteomes" id="UP000197050"/>
    </source>
</evidence>
<feature type="transmembrane region" description="Helical" evidence="1">
    <location>
        <begin position="550"/>
        <end position="570"/>
    </location>
</feature>
<dbReference type="InterPro" id="IPR002656">
    <property type="entry name" value="Acyl_transf_3_dom"/>
</dbReference>
<feature type="transmembrane region" description="Helical" evidence="1">
    <location>
        <begin position="414"/>
        <end position="438"/>
    </location>
</feature>
<feature type="transmembrane region" description="Helical" evidence="1">
    <location>
        <begin position="582"/>
        <end position="602"/>
    </location>
</feature>
<feature type="transmembrane region" description="Helical" evidence="1">
    <location>
        <begin position="290"/>
        <end position="308"/>
    </location>
</feature>
<dbReference type="Pfam" id="PF06197">
    <property type="entry name" value="DUF998"/>
    <property type="match status" value="1"/>
</dbReference>
<feature type="transmembrane region" description="Helical" evidence="1">
    <location>
        <begin position="320"/>
        <end position="344"/>
    </location>
</feature>
<dbReference type="PANTHER" id="PTHR36927">
    <property type="entry name" value="BLR4337 PROTEIN"/>
    <property type="match status" value="1"/>
</dbReference>
<dbReference type="EMBL" id="CP022048">
    <property type="protein sequence ID" value="ASE41211.1"/>
    <property type="molecule type" value="Genomic_DNA"/>
</dbReference>
<dbReference type="InterPro" id="IPR050623">
    <property type="entry name" value="Glucan_succinyl_AcylTrfase"/>
</dbReference>
<name>A0A1Z3UD90_BREVE</name>
<feature type="transmembrane region" description="Helical" evidence="1">
    <location>
        <begin position="257"/>
        <end position="278"/>
    </location>
</feature>
<organism evidence="3 4">
    <name type="scientific">Brevundimonas vesicularis</name>
    <name type="common">Pseudomonas vesicularis</name>
    <dbReference type="NCBI Taxonomy" id="41276"/>
    <lineage>
        <taxon>Bacteria</taxon>
        <taxon>Pseudomonadati</taxon>
        <taxon>Pseudomonadota</taxon>
        <taxon>Alphaproteobacteria</taxon>
        <taxon>Caulobacterales</taxon>
        <taxon>Caulobacteraceae</taxon>
        <taxon>Brevundimonas</taxon>
    </lineage>
</organism>
<gene>
    <name evidence="3" type="ORF">CEP68_12500</name>
</gene>
<feature type="transmembrane region" description="Helical" evidence="1">
    <location>
        <begin position="28"/>
        <end position="49"/>
    </location>
</feature>
<dbReference type="PANTHER" id="PTHR36927:SF3">
    <property type="entry name" value="GLUCANS BIOSYNTHESIS PROTEIN C"/>
    <property type="match status" value="1"/>
</dbReference>
<dbReference type="Pfam" id="PF01757">
    <property type="entry name" value="Acyl_transf_3"/>
    <property type="match status" value="1"/>
</dbReference>
<feature type="transmembrane region" description="Helical" evidence="1">
    <location>
        <begin position="490"/>
        <end position="514"/>
    </location>
</feature>
<accession>A0A1Z3UD90</accession>
<feature type="transmembrane region" description="Helical" evidence="1">
    <location>
        <begin position="228"/>
        <end position="245"/>
    </location>
</feature>
<proteinExistence type="predicted"/>
<dbReference type="Proteomes" id="UP000197050">
    <property type="component" value="Chromosome"/>
</dbReference>
<keyword evidence="1" id="KW-1133">Transmembrane helix</keyword>
<feature type="transmembrane region" description="Helical" evidence="1">
    <location>
        <begin position="520"/>
        <end position="538"/>
    </location>
</feature>
<evidence type="ECO:0000259" key="2">
    <source>
        <dbReference type="Pfam" id="PF01757"/>
    </source>
</evidence>
<keyword evidence="1" id="KW-0472">Membrane</keyword>
<keyword evidence="1" id="KW-0812">Transmembrane</keyword>
<feature type="transmembrane region" description="Helical" evidence="1">
    <location>
        <begin position="61"/>
        <end position="85"/>
    </location>
</feature>
<sequence>MPDAQTRIIDAAVNPSASPTQRRYDLDWIRVGAFGLLILYHVGLVYGVYDWHIHSAHTFEWMREAILVTNPWRLTLLFLVSGAALRFMTFRRTPREVARARFERLVPPLIFGALVLVPIQSWIESMDKGGWPGGVAGFVAWLGHEFGWSGLADGVPVNHLWFIVYIAVYSLVAVVLWRQPGLVDRLGNGLEKALTGPRLLIVPILYLFAIRWLLFPWFGLTNTLHNDWYNHALSLVAFLFGFSIVGRESLWRTMERYRWIALTLAAVALPILMVQVWHPGARAFWGVPKAAVYAIDQWAVIVAILGFGYRHLRDRGGPALSYLTQATFPLYLAHQTVLVAAVWIIRPANLPAPVELLSLIAITFVGSLAIYEVVRRIPAIRPLWGLKPLDDRPWPLDLQALLRPQVRYHRRRRLLGVGVAAPLLALTVVAVAILAYPGFNNATQYLSELGGATAKAPIIFNGGVFVAGVMAGLAGIGFGLAIYALTGARVAAWVIAIVFILAGGGMSASTLWPWPDPRHMVINLALGIQLAPMLLLWGLAKRRDLPRLKLFLAVTFVVMAILTVLTKHLVFPGTVNDANVGWWERLYAIVLVCWVGVAAWVLDRKLLSVATESPHGRPAAAPFDVPA</sequence>
<evidence type="ECO:0000256" key="1">
    <source>
        <dbReference type="SAM" id="Phobius"/>
    </source>
</evidence>
<dbReference type="KEGG" id="bvc:CEP68_12500"/>
<dbReference type="GO" id="GO:0016747">
    <property type="term" value="F:acyltransferase activity, transferring groups other than amino-acyl groups"/>
    <property type="evidence" value="ECO:0007669"/>
    <property type="project" value="InterPro"/>
</dbReference>
<dbReference type="AlphaFoldDB" id="A0A1Z3UD90"/>
<protein>
    <submittedName>
        <fullName evidence="3">DUF998 domain-containing protein</fullName>
    </submittedName>
</protein>
<evidence type="ECO:0000313" key="3">
    <source>
        <dbReference type="EMBL" id="ASE41211.1"/>
    </source>
</evidence>
<feature type="transmembrane region" description="Helical" evidence="1">
    <location>
        <begin position="356"/>
        <end position="374"/>
    </location>
</feature>
<feature type="domain" description="Acyltransferase 3" evidence="2">
    <location>
        <begin position="24"/>
        <end position="371"/>
    </location>
</feature>